<dbReference type="EMBL" id="KI685960">
    <property type="protein sequence ID" value="ETK88303.1"/>
    <property type="molecule type" value="Genomic_DNA"/>
</dbReference>
<gene>
    <name evidence="2" type="ORF">L915_07428</name>
</gene>
<sequence length="41" mass="4225">MSSQGRQHAYAASAGSSKLPGFPGTRVCILAASVLRKEGFS</sequence>
<organism evidence="2">
    <name type="scientific">Phytophthora nicotianae</name>
    <name type="common">Potato buckeye rot agent</name>
    <name type="synonym">Phytophthora parasitica</name>
    <dbReference type="NCBI Taxonomy" id="4792"/>
    <lineage>
        <taxon>Eukaryota</taxon>
        <taxon>Sar</taxon>
        <taxon>Stramenopiles</taxon>
        <taxon>Oomycota</taxon>
        <taxon>Peronosporomycetes</taxon>
        <taxon>Peronosporales</taxon>
        <taxon>Peronosporaceae</taxon>
        <taxon>Phytophthora</taxon>
    </lineage>
</organism>
<feature type="region of interest" description="Disordered" evidence="1">
    <location>
        <begin position="1"/>
        <end position="24"/>
    </location>
</feature>
<reference evidence="2" key="1">
    <citation type="submission" date="2013-11" db="EMBL/GenBank/DDBJ databases">
        <title>The Genome Sequence of Phytophthora parasitica CJ02B3.</title>
        <authorList>
            <consortium name="The Broad Institute Genomics Platform"/>
            <person name="Russ C."/>
            <person name="Tyler B."/>
            <person name="Panabieres F."/>
            <person name="Shan W."/>
            <person name="Tripathy S."/>
            <person name="Grunwald N."/>
            <person name="Machado M."/>
            <person name="Johnson C.S."/>
            <person name="Arredondo F."/>
            <person name="Hong C."/>
            <person name="Coffey M."/>
            <person name="Young S.K."/>
            <person name="Zeng Q."/>
            <person name="Gargeya S."/>
            <person name="Fitzgerald M."/>
            <person name="Abouelleil A."/>
            <person name="Alvarado L."/>
            <person name="Chapman S.B."/>
            <person name="Gainer-Dewar J."/>
            <person name="Goldberg J."/>
            <person name="Griggs A."/>
            <person name="Gujja S."/>
            <person name="Hansen M."/>
            <person name="Howarth C."/>
            <person name="Imamovic A."/>
            <person name="Ireland A."/>
            <person name="Larimer J."/>
            <person name="McCowan C."/>
            <person name="Murphy C."/>
            <person name="Pearson M."/>
            <person name="Poon T.W."/>
            <person name="Priest M."/>
            <person name="Roberts A."/>
            <person name="Saif S."/>
            <person name="Shea T."/>
            <person name="Sykes S."/>
            <person name="Wortman J."/>
            <person name="Nusbaum C."/>
            <person name="Birren B."/>
        </authorList>
    </citation>
    <scope>NUCLEOTIDE SEQUENCE [LARGE SCALE GENOMIC DNA]</scope>
    <source>
        <strain evidence="2">CJ02B3</strain>
    </source>
</reference>
<evidence type="ECO:0000256" key="1">
    <source>
        <dbReference type="SAM" id="MobiDB-lite"/>
    </source>
</evidence>
<evidence type="ECO:0000313" key="2">
    <source>
        <dbReference type="EMBL" id="ETK88303.1"/>
    </source>
</evidence>
<dbReference type="AlphaFoldDB" id="W2GZ59"/>
<dbReference type="Proteomes" id="UP000053236">
    <property type="component" value="Unassembled WGS sequence"/>
</dbReference>
<accession>W2GZ59</accession>
<name>W2GZ59_PHYNI</name>
<proteinExistence type="predicted"/>
<protein>
    <submittedName>
        <fullName evidence="2">Uncharacterized protein</fullName>
    </submittedName>
</protein>